<accession>A0ABX5VP28</accession>
<dbReference type="PANTHER" id="PTHR43157">
    <property type="entry name" value="PHOSPHATIDYLINOSITOL-GLYCAN BIOSYNTHESIS CLASS F PROTEIN-RELATED"/>
    <property type="match status" value="1"/>
</dbReference>
<dbReference type="RefSeq" id="WP_139948602.1">
    <property type="nucleotide sequence ID" value="NZ_CP040899.1"/>
</dbReference>
<dbReference type="PRINTS" id="PR00081">
    <property type="entry name" value="GDHRDH"/>
</dbReference>
<dbReference type="InterPro" id="IPR036291">
    <property type="entry name" value="NAD(P)-bd_dom_sf"/>
</dbReference>
<dbReference type="PRINTS" id="PR00080">
    <property type="entry name" value="SDRFAMILY"/>
</dbReference>
<evidence type="ECO:0000313" key="3">
    <source>
        <dbReference type="EMBL" id="QDB79581.1"/>
    </source>
</evidence>
<evidence type="ECO:0000313" key="4">
    <source>
        <dbReference type="Proteomes" id="UP000313948"/>
    </source>
</evidence>
<dbReference type="InterPro" id="IPR002347">
    <property type="entry name" value="SDR_fam"/>
</dbReference>
<keyword evidence="1" id="KW-0560">Oxidoreductase</keyword>
<evidence type="ECO:0000256" key="2">
    <source>
        <dbReference type="RuleBase" id="RU000363"/>
    </source>
</evidence>
<evidence type="ECO:0000256" key="1">
    <source>
        <dbReference type="ARBA" id="ARBA00023002"/>
    </source>
</evidence>
<protein>
    <submittedName>
        <fullName evidence="3">SDR family NAD(P)-dependent oxidoreductase</fullName>
    </submittedName>
</protein>
<dbReference type="Gene3D" id="3.40.50.720">
    <property type="entry name" value="NAD(P)-binding Rossmann-like Domain"/>
    <property type="match status" value="1"/>
</dbReference>
<dbReference type="EMBL" id="CP040899">
    <property type="protein sequence ID" value="QDB79581.1"/>
    <property type="molecule type" value="Genomic_DNA"/>
</dbReference>
<dbReference type="CDD" id="cd05327">
    <property type="entry name" value="retinol-DH_like_SDR_c_like"/>
    <property type="match status" value="1"/>
</dbReference>
<comment type="similarity">
    <text evidence="2">Belongs to the short-chain dehydrogenases/reductases (SDR) family.</text>
</comment>
<reference evidence="3 4" key="1">
    <citation type="submission" date="2019-05" db="EMBL/GenBank/DDBJ databases">
        <title>Georgenia *** sp. nov., and Georgenia *** sp. nov., isolated from the intestinal contents of plateau pika (Ochotona curzoniae) in the Qinghai-Tibet plateau of China.</title>
        <authorList>
            <person name="Tian Z."/>
        </authorList>
    </citation>
    <scope>NUCLEOTIDE SEQUENCE [LARGE SCALE GENOMIC DNA]</scope>
    <source>
        <strain evidence="3 4">Z294</strain>
    </source>
</reference>
<organism evidence="3 4">
    <name type="scientific">Georgenia wutianyii</name>
    <dbReference type="NCBI Taxonomy" id="2585135"/>
    <lineage>
        <taxon>Bacteria</taxon>
        <taxon>Bacillati</taxon>
        <taxon>Actinomycetota</taxon>
        <taxon>Actinomycetes</taxon>
        <taxon>Micrococcales</taxon>
        <taxon>Bogoriellaceae</taxon>
        <taxon>Georgenia</taxon>
    </lineage>
</organism>
<sequence>MEPFSAASVPDLTGRTVVVTGANSGLGRVTAQVLAGRGASVVLAVRDVAKGEEAARQMPGDVDVRRLDLADLTSVRAFAAGVDEPVDVLVNNAGVMIPPLGRTAQGFELQLGTNHLGHFALTNLLLPKIRGRVVTVSSNAHRAGAIDFSDLNWERRRYRPMGAYAQSKLANLLFTTELQRRLEEAGSPVRAVAAHPGLAATNLLRGPGGRLQAVRDRLITAFAQTDEDGALPVLYAAVADVPGGSYAGPGGRFDRGAPALVGRSRRARDAETARRLWAVSEQLTGTTFPVETVRS</sequence>
<keyword evidence="4" id="KW-1185">Reference proteome</keyword>
<dbReference type="NCBIfam" id="NF004846">
    <property type="entry name" value="PRK06197.1"/>
    <property type="match status" value="1"/>
</dbReference>
<dbReference type="Proteomes" id="UP000313948">
    <property type="component" value="Chromosome"/>
</dbReference>
<gene>
    <name evidence="3" type="ORF">FE251_09500</name>
</gene>
<dbReference type="SUPFAM" id="SSF51735">
    <property type="entry name" value="NAD(P)-binding Rossmann-fold domains"/>
    <property type="match status" value="1"/>
</dbReference>
<dbReference type="PANTHER" id="PTHR43157:SF31">
    <property type="entry name" value="PHOSPHATIDYLINOSITOL-GLYCAN BIOSYNTHESIS CLASS F PROTEIN"/>
    <property type="match status" value="1"/>
</dbReference>
<name>A0ABX5VP28_9MICO</name>
<dbReference type="Pfam" id="PF00106">
    <property type="entry name" value="adh_short"/>
    <property type="match status" value="1"/>
</dbReference>
<proteinExistence type="inferred from homology"/>